<proteinExistence type="predicted"/>
<organism evidence="1 2">
    <name type="scientific">Pseudomonas fluorescens</name>
    <dbReference type="NCBI Taxonomy" id="294"/>
    <lineage>
        <taxon>Bacteria</taxon>
        <taxon>Pseudomonadati</taxon>
        <taxon>Pseudomonadota</taxon>
        <taxon>Gammaproteobacteria</taxon>
        <taxon>Pseudomonadales</taxon>
        <taxon>Pseudomonadaceae</taxon>
        <taxon>Pseudomonas</taxon>
    </lineage>
</organism>
<dbReference type="RefSeq" id="WP_181283098.1">
    <property type="nucleotide sequence ID" value="NZ_JACYNJ010000006.1"/>
</dbReference>
<gene>
    <name evidence="1" type="ORF">IFU03_10520</name>
</gene>
<sequence length="83" mass="8808">MDNVCSDSPSSAVASPFTVNEELSFEDAWVQVAELLHCAVATSQVLGEPVAAPQRAVMHLVEMARMVADRAVGCLQAHDALGR</sequence>
<dbReference type="EMBL" id="JACYNJ010000006">
    <property type="protein sequence ID" value="MBD8270188.1"/>
    <property type="molecule type" value="Genomic_DNA"/>
</dbReference>
<evidence type="ECO:0000313" key="1">
    <source>
        <dbReference type="EMBL" id="MBD8270188.1"/>
    </source>
</evidence>
<accession>A0AAE2U4I6</accession>
<name>A0AAE2U4I6_PSEFL</name>
<comment type="caution">
    <text evidence="1">The sequence shown here is derived from an EMBL/GenBank/DDBJ whole genome shotgun (WGS) entry which is preliminary data.</text>
</comment>
<evidence type="ECO:0000313" key="2">
    <source>
        <dbReference type="Proteomes" id="UP000610293"/>
    </source>
</evidence>
<dbReference type="Proteomes" id="UP000610293">
    <property type="component" value="Unassembled WGS sequence"/>
</dbReference>
<evidence type="ECO:0008006" key="3">
    <source>
        <dbReference type="Google" id="ProtNLM"/>
    </source>
</evidence>
<reference evidence="1" key="1">
    <citation type="journal article" date="2020" name="FEMS Microbiol. Ecol.">
        <title>Temporal dynamics of bacterial communities during seed development and maturation.</title>
        <authorList>
            <person name="Chesneau G."/>
            <person name="Torres-Cortes G."/>
            <person name="Briand M."/>
            <person name="Darrasse A."/>
            <person name="Preveaux A."/>
            <person name="Marais C."/>
            <person name="Jacques M.A."/>
            <person name="Shade A."/>
            <person name="Barret M."/>
        </authorList>
    </citation>
    <scope>NUCLEOTIDE SEQUENCE</scope>
    <source>
        <strain evidence="1">CFBP13533</strain>
    </source>
</reference>
<dbReference type="AlphaFoldDB" id="A0AAE2U4I6"/>
<protein>
    <recommendedName>
        <fullName evidence="3">DUF3077 domain-containing protein</fullName>
    </recommendedName>
</protein>